<name>A0A2R6RZD4_9APHY</name>
<keyword evidence="1" id="KW-0472">Membrane</keyword>
<sequence length="500" mass="54886">MSETPHYVANVYPTGHTVGDAEKGQNSRLITPYPAYNAAYVHNVPMAEVPPRRRSFRRRVFTRTLHCVVLLAVLSFVFPNVLRGIMHVSHAMQRRIFGYDYAEDALFDPLEGVNDCVRIAEWDILNGGHQHFPHHDLDSLLGAAQIALPDHHHESFTHAARTSLELPLSSDLLYVLSRGVLSHGVIQINDHGDSDSDVAVVGVTFLYNSPSVLDVAKVCALGHGEGKHGVGIFTPMHWSHPKHEHRTRFVVDVTLPSSSSSSPLVIKRFETDMPIFTHYIHDLENTVDFHSLKLRTSNGPIVARSVFAQEGSIQTSNGPIVGNFSSSDSLVLRTSNGVIHANVTLSSGDSHQETRLDLKTSNSPITSNITLVSTTEDGTGGAFKVNTKTSNGPLVIGYPSAPINSHLDFEARSSNSPVRATLHETYEGDFFLRSSAWFPTSVEHDDSVEDPAGKDRKRQVDIHKVSRGVIEGSVKWVPSEEKQAGTVRISTSNSPVQLTL</sequence>
<evidence type="ECO:0000313" key="2">
    <source>
        <dbReference type="EMBL" id="PSS35377.1"/>
    </source>
</evidence>
<comment type="caution">
    <text evidence="2">The sequence shown here is derived from an EMBL/GenBank/DDBJ whole genome shotgun (WGS) entry which is preliminary data.</text>
</comment>
<keyword evidence="3" id="KW-1185">Reference proteome</keyword>
<accession>A0A2R6RZD4</accession>
<feature type="transmembrane region" description="Helical" evidence="1">
    <location>
        <begin position="60"/>
        <end position="82"/>
    </location>
</feature>
<evidence type="ECO:0000313" key="3">
    <source>
        <dbReference type="Proteomes" id="UP000186601"/>
    </source>
</evidence>
<keyword evidence="1" id="KW-0812">Transmembrane</keyword>
<dbReference type="AlphaFoldDB" id="A0A2R6RZD4"/>
<dbReference type="OrthoDB" id="5570013at2759"/>
<evidence type="ECO:0000256" key="1">
    <source>
        <dbReference type="SAM" id="Phobius"/>
    </source>
</evidence>
<dbReference type="Proteomes" id="UP000186601">
    <property type="component" value="Unassembled WGS sequence"/>
</dbReference>
<protein>
    <submittedName>
        <fullName evidence="2">Uncharacterized protein</fullName>
    </submittedName>
</protein>
<reference evidence="2 3" key="1">
    <citation type="submission" date="2018-02" db="EMBL/GenBank/DDBJ databases">
        <title>Genome sequence of the basidiomycete white-rot fungus Phlebia centrifuga.</title>
        <authorList>
            <person name="Granchi Z."/>
            <person name="Peng M."/>
            <person name="de Vries R.P."/>
            <person name="Hilden K."/>
            <person name="Makela M.R."/>
            <person name="Grigoriev I."/>
            <person name="Riley R."/>
        </authorList>
    </citation>
    <scope>NUCLEOTIDE SEQUENCE [LARGE SCALE GENOMIC DNA]</scope>
    <source>
        <strain evidence="2 3">FBCC195</strain>
    </source>
</reference>
<proteinExistence type="predicted"/>
<gene>
    <name evidence="2" type="ORF">PHLCEN_2v1672</name>
</gene>
<keyword evidence="1" id="KW-1133">Transmembrane helix</keyword>
<organism evidence="2 3">
    <name type="scientific">Hermanssonia centrifuga</name>
    <dbReference type="NCBI Taxonomy" id="98765"/>
    <lineage>
        <taxon>Eukaryota</taxon>
        <taxon>Fungi</taxon>
        <taxon>Dikarya</taxon>
        <taxon>Basidiomycota</taxon>
        <taxon>Agaricomycotina</taxon>
        <taxon>Agaricomycetes</taxon>
        <taxon>Polyporales</taxon>
        <taxon>Meruliaceae</taxon>
        <taxon>Hermanssonia</taxon>
    </lineage>
</organism>
<dbReference type="EMBL" id="MLYV02000135">
    <property type="protein sequence ID" value="PSS35377.1"/>
    <property type="molecule type" value="Genomic_DNA"/>
</dbReference>
<dbReference type="STRING" id="98765.A0A2R6RZD4"/>